<gene>
    <name evidence="3" type="ORF">MHHB_P1052</name>
</gene>
<dbReference type="Proteomes" id="UP000290527">
    <property type="component" value="Unassembled WGS sequence"/>
</dbReference>
<evidence type="ECO:0000313" key="4">
    <source>
        <dbReference type="Proteomes" id="UP000290527"/>
    </source>
</evidence>
<evidence type="ECO:0000256" key="1">
    <source>
        <dbReference type="SAM" id="Coils"/>
    </source>
</evidence>
<dbReference type="AlphaFoldDB" id="A0A401HRK3"/>
<comment type="caution">
    <text evidence="3">The sequence shown here is derived from an EMBL/GenBank/DDBJ whole genome shotgun (WGS) entry which is preliminary data.</text>
</comment>
<keyword evidence="2" id="KW-0472">Membrane</keyword>
<keyword evidence="2" id="KW-0812">Transmembrane</keyword>
<dbReference type="RefSeq" id="WP_131007646.1">
    <property type="nucleotide sequence ID" value="NZ_BFAX01000004.1"/>
</dbReference>
<organism evidence="3 4">
    <name type="scientific">Methanofervidicoccus abyssi</name>
    <dbReference type="NCBI Taxonomy" id="2082189"/>
    <lineage>
        <taxon>Archaea</taxon>
        <taxon>Methanobacteriati</taxon>
        <taxon>Methanobacteriota</taxon>
        <taxon>Methanomada group</taxon>
        <taxon>Methanococci</taxon>
        <taxon>Methanococcales</taxon>
        <taxon>Methanofervidicoccus</taxon>
    </lineage>
</organism>
<sequence length="60" mass="7038">MTYGTVAIIIAIFSLILNVILFIKVVQLKTELDHIKQSTKLTREELEKIQERLKRLKDLK</sequence>
<evidence type="ECO:0000256" key="2">
    <source>
        <dbReference type="SAM" id="Phobius"/>
    </source>
</evidence>
<accession>A0A401HRK3</accession>
<name>A0A401HRK3_9EURY</name>
<keyword evidence="4" id="KW-1185">Reference proteome</keyword>
<feature type="coiled-coil region" evidence="1">
    <location>
        <begin position="32"/>
        <end position="59"/>
    </location>
</feature>
<keyword evidence="1" id="KW-0175">Coiled coil</keyword>
<reference evidence="3 4" key="1">
    <citation type="journal article" date="2019" name="Int. J. Syst. Evol. Microbiol.">
        <title>Methanofervidicoccus abyssi gen. nov., sp. nov., a hydrogenotrophic methanogen, isolated from a hydrothermal vent chimney in the Mid-Cayman Spreading Center, the Caribbean Sea.</title>
        <authorList>
            <person name="Sakai S."/>
            <person name="Takaki Y."/>
            <person name="Miyazaki M."/>
            <person name="Ogawara M."/>
            <person name="Yanagawa K."/>
            <person name="Miyazaki J."/>
            <person name="Takai K."/>
        </authorList>
    </citation>
    <scope>NUCLEOTIDE SEQUENCE [LARGE SCALE GENOMIC DNA]</scope>
    <source>
        <strain evidence="3 4">HHB</strain>
    </source>
</reference>
<proteinExistence type="predicted"/>
<dbReference type="EMBL" id="BFAX01000004">
    <property type="protein sequence ID" value="GBF36822.1"/>
    <property type="molecule type" value="Genomic_DNA"/>
</dbReference>
<protein>
    <submittedName>
        <fullName evidence="3">Uncharacterized protein</fullName>
    </submittedName>
</protein>
<keyword evidence="2" id="KW-1133">Transmembrane helix</keyword>
<evidence type="ECO:0000313" key="3">
    <source>
        <dbReference type="EMBL" id="GBF36822.1"/>
    </source>
</evidence>
<dbReference type="OrthoDB" id="66445at2157"/>
<feature type="transmembrane region" description="Helical" evidence="2">
    <location>
        <begin position="6"/>
        <end position="26"/>
    </location>
</feature>